<organism evidence="2 3">
    <name type="scientific">Phakopsora pachyrhizi</name>
    <name type="common">Asian soybean rust disease fungus</name>
    <dbReference type="NCBI Taxonomy" id="170000"/>
    <lineage>
        <taxon>Eukaryota</taxon>
        <taxon>Fungi</taxon>
        <taxon>Dikarya</taxon>
        <taxon>Basidiomycota</taxon>
        <taxon>Pucciniomycotina</taxon>
        <taxon>Pucciniomycetes</taxon>
        <taxon>Pucciniales</taxon>
        <taxon>Phakopsoraceae</taxon>
        <taxon>Phakopsora</taxon>
    </lineage>
</organism>
<accession>A0AAV0B1X0</accession>
<feature type="compositionally biased region" description="Basic and acidic residues" evidence="1">
    <location>
        <begin position="352"/>
        <end position="363"/>
    </location>
</feature>
<feature type="region of interest" description="Disordered" evidence="1">
    <location>
        <begin position="334"/>
        <end position="370"/>
    </location>
</feature>
<gene>
    <name evidence="2" type="ORF">PPACK8108_LOCUS11463</name>
</gene>
<proteinExistence type="predicted"/>
<comment type="caution">
    <text evidence="2">The sequence shown here is derived from an EMBL/GenBank/DDBJ whole genome shotgun (WGS) entry which is preliminary data.</text>
</comment>
<keyword evidence="3" id="KW-1185">Reference proteome</keyword>
<evidence type="ECO:0000256" key="1">
    <source>
        <dbReference type="SAM" id="MobiDB-lite"/>
    </source>
</evidence>
<dbReference type="AlphaFoldDB" id="A0AAV0B1X0"/>
<dbReference type="Proteomes" id="UP001153365">
    <property type="component" value="Unassembled WGS sequence"/>
</dbReference>
<reference evidence="2" key="1">
    <citation type="submission" date="2022-06" db="EMBL/GenBank/DDBJ databases">
        <authorList>
            <consortium name="SYNGENTA / RWTH Aachen University"/>
        </authorList>
    </citation>
    <scope>NUCLEOTIDE SEQUENCE</scope>
</reference>
<evidence type="ECO:0000313" key="3">
    <source>
        <dbReference type="Proteomes" id="UP001153365"/>
    </source>
</evidence>
<dbReference type="EMBL" id="CALTRL010002649">
    <property type="protein sequence ID" value="CAH7676340.1"/>
    <property type="molecule type" value="Genomic_DNA"/>
</dbReference>
<name>A0AAV0B1X0_PHAPC</name>
<sequence>MNQHYREIMVFRKAVIYLCLGALKILSTNAAFSKSNDIKTLDDIAEGSMPENPFFSQDNFISCTKNTSQIEKQSQAEGYINFPDKNAVITQFVANNKRDFKETLENREAKPVHSPVNLEEHKLTPSIVTDQVDDLMFFATELDDFPTYLMEFHPAEIQPNSATASDGLELSYHDYHLQDNDFGENNSWLINQSEPLGFQSSTVLNGAAEIPVPEHQNLGAPSLDNNQLFCSLFEAEPTAVSEENTYNAWASNFGPTLHEEARESYKEGQISNESIENLHSLNFNYDSNILKIGLSKAQNDVFELEDLPVLEKQLSQTLSPGEKYIIENESLLKSRRSHSKAPGRQSRKITKNTKDKEEEEKNIKTASRSENSLKNVMDEFKLKLGDLSESSSSKGSLNLFLKTIDNFADNMSTEDCRKSRKRIKLQHLEIYSQKSLVSLFLNVGNSDFKVENLDLEKAPTNRNYYSDHLAKKICMAIKLIPWKELSISDRKLEIFEKREIYTQHKRVKRFDVNYGRLPRMRFELRKLFKVYSTLINKIFCIGEKDLHENFHNRQIAAIDFFDDFMSLLEIDSADTAKYFITYENLPLNENVKAMFSKNSLNSLTEKFQFRICNGDRTKIDIIWKIIALWLAKDKYKYYEAIYCSDDVILLHFKQFFNSIFFYITSS</sequence>
<protein>
    <submittedName>
        <fullName evidence="2">Expressed protein</fullName>
    </submittedName>
</protein>
<evidence type="ECO:0000313" key="2">
    <source>
        <dbReference type="EMBL" id="CAH7676340.1"/>
    </source>
</evidence>
<feature type="compositionally biased region" description="Basic residues" evidence="1">
    <location>
        <begin position="334"/>
        <end position="351"/>
    </location>
</feature>